<dbReference type="Proteomes" id="UP001491310">
    <property type="component" value="Unassembled WGS sequence"/>
</dbReference>
<dbReference type="PROSITE" id="PS00892">
    <property type="entry name" value="HIT_1"/>
    <property type="match status" value="1"/>
</dbReference>
<organism evidence="3 4">
    <name type="scientific">Coccomyxa subellipsoidea</name>
    <dbReference type="NCBI Taxonomy" id="248742"/>
    <lineage>
        <taxon>Eukaryota</taxon>
        <taxon>Viridiplantae</taxon>
        <taxon>Chlorophyta</taxon>
        <taxon>core chlorophytes</taxon>
        <taxon>Trebouxiophyceae</taxon>
        <taxon>Trebouxiophyceae incertae sedis</taxon>
        <taxon>Coccomyxaceae</taxon>
        <taxon>Coccomyxa</taxon>
    </lineage>
</organism>
<gene>
    <name evidence="3" type="ORF">WJX75_001090</name>
</gene>
<keyword evidence="4" id="KW-1185">Reference proteome</keyword>
<feature type="short sequence motif" description="Histidine triad motif" evidence="1">
    <location>
        <begin position="88"/>
        <end position="92"/>
    </location>
</feature>
<dbReference type="PANTHER" id="PTHR12486">
    <property type="entry name" value="APRATAXIN-RELATED"/>
    <property type="match status" value="1"/>
</dbReference>
<feature type="domain" description="HIT" evidence="2">
    <location>
        <begin position="1"/>
        <end position="103"/>
    </location>
</feature>
<evidence type="ECO:0000259" key="2">
    <source>
        <dbReference type="PROSITE" id="PS51084"/>
    </source>
</evidence>
<dbReference type="Gene3D" id="3.30.428.10">
    <property type="entry name" value="HIT-like"/>
    <property type="match status" value="1"/>
</dbReference>
<dbReference type="PROSITE" id="PS51084">
    <property type="entry name" value="HIT_2"/>
    <property type="match status" value="1"/>
</dbReference>
<evidence type="ECO:0000313" key="3">
    <source>
        <dbReference type="EMBL" id="KAK9903946.1"/>
    </source>
</evidence>
<proteinExistence type="predicted"/>
<dbReference type="EMBL" id="JALJOT010000013">
    <property type="protein sequence ID" value="KAK9903946.1"/>
    <property type="molecule type" value="Genomic_DNA"/>
</dbReference>
<dbReference type="InterPro" id="IPR019808">
    <property type="entry name" value="Histidine_triad_CS"/>
</dbReference>
<evidence type="ECO:0000313" key="4">
    <source>
        <dbReference type="Proteomes" id="UP001491310"/>
    </source>
</evidence>
<comment type="caution">
    <text evidence="3">The sequence shown here is derived from an EMBL/GenBank/DDBJ whole genome shotgun (WGS) entry which is preliminary data.</text>
</comment>
<sequence length="118" mass="13767">MQPDRYRDRQPEMRVDEQCVLIHDGFPKARHHALVMPRCADLHDLTSLRADHVALLNHMEAVAHEWISEHESEAGYQLGFHAIPSISHLHLHVISKDFDSPKLKHKKHWNSFTTPHCM</sequence>
<protein>
    <recommendedName>
        <fullName evidence="2">HIT domain-containing protein</fullName>
    </recommendedName>
</protein>
<dbReference type="Pfam" id="PF11969">
    <property type="entry name" value="DcpS_C"/>
    <property type="match status" value="1"/>
</dbReference>
<dbReference type="SUPFAM" id="SSF54197">
    <property type="entry name" value="HIT-like"/>
    <property type="match status" value="1"/>
</dbReference>
<dbReference type="PANTHER" id="PTHR12486:SF4">
    <property type="entry name" value="APRATAXIN"/>
    <property type="match status" value="1"/>
</dbReference>
<reference evidence="3 4" key="1">
    <citation type="journal article" date="2024" name="Nat. Commun.">
        <title>Phylogenomics reveals the evolutionary origins of lichenization in chlorophyte algae.</title>
        <authorList>
            <person name="Puginier C."/>
            <person name="Libourel C."/>
            <person name="Otte J."/>
            <person name="Skaloud P."/>
            <person name="Haon M."/>
            <person name="Grisel S."/>
            <person name="Petersen M."/>
            <person name="Berrin J.G."/>
            <person name="Delaux P.M."/>
            <person name="Dal Grande F."/>
            <person name="Keller J."/>
        </authorList>
    </citation>
    <scope>NUCLEOTIDE SEQUENCE [LARGE SCALE GENOMIC DNA]</scope>
    <source>
        <strain evidence="3 4">SAG 216-7</strain>
    </source>
</reference>
<accession>A0ABR2YEP5</accession>
<name>A0ABR2YEP5_9CHLO</name>
<dbReference type="InterPro" id="IPR036265">
    <property type="entry name" value="HIT-like_sf"/>
</dbReference>
<dbReference type="InterPro" id="IPR011146">
    <property type="entry name" value="HIT-like"/>
</dbReference>
<evidence type="ECO:0000256" key="1">
    <source>
        <dbReference type="PROSITE-ProRule" id="PRU00464"/>
    </source>
</evidence>